<keyword evidence="1" id="KW-0812">Transmembrane</keyword>
<keyword evidence="1" id="KW-0472">Membrane</keyword>
<feature type="transmembrane region" description="Helical" evidence="1">
    <location>
        <begin position="68"/>
        <end position="87"/>
    </location>
</feature>
<sequence length="123" mass="12846">MHILPIAVGLAVVTVGTFFEVVAALGMIRLRSFFLRLHAATMGCVGGSILPLLGLALIALGLESVGVERLYVAGTCVASAIILLILAPSGAHSLARAAYMTRVAPRHPLEFDALEERLKGGGR</sequence>
<reference evidence="2" key="1">
    <citation type="journal article" date="2020" name="mSystems">
        <title>Genome- and Community-Level Interaction Insights into Carbon Utilization and Element Cycling Functions of Hydrothermarchaeota in Hydrothermal Sediment.</title>
        <authorList>
            <person name="Zhou Z."/>
            <person name="Liu Y."/>
            <person name="Xu W."/>
            <person name="Pan J."/>
            <person name="Luo Z.H."/>
            <person name="Li M."/>
        </authorList>
    </citation>
    <scope>NUCLEOTIDE SEQUENCE [LARGE SCALE GENOMIC DNA]</scope>
    <source>
        <strain evidence="2">SpSt-1105</strain>
    </source>
</reference>
<dbReference type="EMBL" id="DRYQ01000001">
    <property type="protein sequence ID" value="HHQ49731.1"/>
    <property type="molecule type" value="Genomic_DNA"/>
</dbReference>
<proteinExistence type="predicted"/>
<gene>
    <name evidence="2" type="ORF">ENM66_00035</name>
</gene>
<protein>
    <submittedName>
        <fullName evidence="2">Cation:proton antiporter</fullName>
    </submittedName>
</protein>
<organism evidence="2">
    <name type="scientific">Ignisphaera aggregans</name>
    <dbReference type="NCBI Taxonomy" id="334771"/>
    <lineage>
        <taxon>Archaea</taxon>
        <taxon>Thermoproteota</taxon>
        <taxon>Thermoprotei</taxon>
        <taxon>Desulfurococcales</taxon>
        <taxon>Desulfurococcaceae</taxon>
        <taxon>Ignisphaera</taxon>
    </lineage>
</organism>
<name>A0A7J3Z507_9CREN</name>
<comment type="caution">
    <text evidence="2">The sequence shown here is derived from an EMBL/GenBank/DDBJ whole genome shotgun (WGS) entry which is preliminary data.</text>
</comment>
<accession>A0A7J3Z507</accession>
<dbReference type="Pfam" id="PF03334">
    <property type="entry name" value="PhaG_MnhG_YufB"/>
    <property type="match status" value="1"/>
</dbReference>
<dbReference type="GO" id="GO:0015385">
    <property type="term" value="F:sodium:proton antiporter activity"/>
    <property type="evidence" value="ECO:0007669"/>
    <property type="project" value="TreeGrafter"/>
</dbReference>
<feature type="transmembrane region" description="Helical" evidence="1">
    <location>
        <begin position="6"/>
        <end position="28"/>
    </location>
</feature>
<evidence type="ECO:0000256" key="1">
    <source>
        <dbReference type="SAM" id="Phobius"/>
    </source>
</evidence>
<dbReference type="InterPro" id="IPR005133">
    <property type="entry name" value="PhaG_MnhG_YufB"/>
</dbReference>
<dbReference type="PANTHER" id="PTHR34703:SF1">
    <property type="entry name" value="ANTIPORTER SUBUNIT MNHG2-RELATED"/>
    <property type="match status" value="1"/>
</dbReference>
<feature type="transmembrane region" description="Helical" evidence="1">
    <location>
        <begin position="40"/>
        <end position="62"/>
    </location>
</feature>
<evidence type="ECO:0000313" key="2">
    <source>
        <dbReference type="EMBL" id="HHQ49731.1"/>
    </source>
</evidence>
<dbReference type="PANTHER" id="PTHR34703">
    <property type="entry name" value="ANTIPORTER SUBUNIT MNHG2-RELATED"/>
    <property type="match status" value="1"/>
</dbReference>
<dbReference type="NCBIfam" id="TIGR01300">
    <property type="entry name" value="CPA3_mnhG_phaG"/>
    <property type="match status" value="1"/>
</dbReference>
<keyword evidence="1" id="KW-1133">Transmembrane helix</keyword>
<dbReference type="AlphaFoldDB" id="A0A7J3Z507"/>